<dbReference type="AlphaFoldDB" id="A0AAV6U7K2"/>
<gene>
    <name evidence="1" type="ORF">JTE90_017795</name>
</gene>
<comment type="caution">
    <text evidence="1">The sequence shown here is derived from an EMBL/GenBank/DDBJ whole genome shotgun (WGS) entry which is preliminary data.</text>
</comment>
<organism evidence="1 2">
    <name type="scientific">Oedothorax gibbosus</name>
    <dbReference type="NCBI Taxonomy" id="931172"/>
    <lineage>
        <taxon>Eukaryota</taxon>
        <taxon>Metazoa</taxon>
        <taxon>Ecdysozoa</taxon>
        <taxon>Arthropoda</taxon>
        <taxon>Chelicerata</taxon>
        <taxon>Arachnida</taxon>
        <taxon>Araneae</taxon>
        <taxon>Araneomorphae</taxon>
        <taxon>Entelegynae</taxon>
        <taxon>Araneoidea</taxon>
        <taxon>Linyphiidae</taxon>
        <taxon>Erigoninae</taxon>
        <taxon>Oedothorax</taxon>
    </lineage>
</organism>
<reference evidence="1 2" key="1">
    <citation type="journal article" date="2022" name="Nat. Ecol. Evol.">
        <title>A masculinizing supergene underlies an exaggerated male reproductive morph in a spider.</title>
        <authorList>
            <person name="Hendrickx F."/>
            <person name="De Corte Z."/>
            <person name="Sonet G."/>
            <person name="Van Belleghem S.M."/>
            <person name="Kostlbacher S."/>
            <person name="Vangestel C."/>
        </authorList>
    </citation>
    <scope>NUCLEOTIDE SEQUENCE [LARGE SCALE GENOMIC DNA]</scope>
    <source>
        <strain evidence="1">W744_W776</strain>
    </source>
</reference>
<evidence type="ECO:0000313" key="2">
    <source>
        <dbReference type="Proteomes" id="UP000827092"/>
    </source>
</evidence>
<dbReference type="EMBL" id="JAFNEN010000609">
    <property type="protein sequence ID" value="KAG8179656.1"/>
    <property type="molecule type" value="Genomic_DNA"/>
</dbReference>
<name>A0AAV6U7K2_9ARAC</name>
<keyword evidence="2" id="KW-1185">Reference proteome</keyword>
<protein>
    <submittedName>
        <fullName evidence="1">Uncharacterized protein</fullName>
    </submittedName>
</protein>
<dbReference type="Proteomes" id="UP000827092">
    <property type="component" value="Unassembled WGS sequence"/>
</dbReference>
<proteinExistence type="predicted"/>
<evidence type="ECO:0000313" key="1">
    <source>
        <dbReference type="EMBL" id="KAG8179656.1"/>
    </source>
</evidence>
<accession>A0AAV6U7K2</accession>
<sequence>MPATGCKEGSMFALTAGNYATHMYFVTLDHHGNSSCVVIGVQGGRCCRCHDNERMPELVGNAFFANCP</sequence>